<evidence type="ECO:0000256" key="3">
    <source>
        <dbReference type="ARBA" id="ARBA00022475"/>
    </source>
</evidence>
<accession>A0A261GBH6</accession>
<gene>
    <name evidence="9" type="ORF">BAQU_0055</name>
</gene>
<dbReference type="GeneID" id="98294762"/>
<dbReference type="PANTHER" id="PTHR30450">
    <property type="entry name" value="ABC TRANSPORTER PERMEASE"/>
    <property type="match status" value="1"/>
</dbReference>
<keyword evidence="3" id="KW-1003">Cell membrane</keyword>
<sequence length="227" mass="24230">MFDIVARWFPHVVEYRGEFISSIWETAVMVGVSGAISLVSSLILGVLLVTTPKGGLLAAPLCNRVLSYAINVLRSVPFIILAAALVPLTRALTGAALGLRGAIFPLVVGITPFFARQVEAALMTIPSNLIETAYSMGFTPWKIIRRVYLREGIPALAKGTTITMVSLIGLSAISGSLGSGGLGDFAIRYGYQRFMFDATLASVIVLLCMVGFVEFVGKIVVDATTRQ</sequence>
<keyword evidence="5 7" id="KW-1133">Transmembrane helix</keyword>
<evidence type="ECO:0000256" key="1">
    <source>
        <dbReference type="ARBA" id="ARBA00004651"/>
    </source>
</evidence>
<keyword evidence="4 7" id="KW-0812">Transmembrane</keyword>
<dbReference type="InterPro" id="IPR051322">
    <property type="entry name" value="AA_ABC_Transporter_Permease"/>
</dbReference>
<dbReference type="Proteomes" id="UP000216451">
    <property type="component" value="Unassembled WGS sequence"/>
</dbReference>
<evidence type="ECO:0000256" key="2">
    <source>
        <dbReference type="ARBA" id="ARBA00022448"/>
    </source>
</evidence>
<evidence type="ECO:0000259" key="8">
    <source>
        <dbReference type="PROSITE" id="PS50928"/>
    </source>
</evidence>
<dbReference type="CDD" id="cd06261">
    <property type="entry name" value="TM_PBP2"/>
    <property type="match status" value="1"/>
</dbReference>
<evidence type="ECO:0000256" key="4">
    <source>
        <dbReference type="ARBA" id="ARBA00022692"/>
    </source>
</evidence>
<reference evidence="9 10" key="1">
    <citation type="journal article" date="2017" name="BMC Genomics">
        <title>Comparative genomic and phylogenomic analyses of the Bifidobacteriaceae family.</title>
        <authorList>
            <person name="Lugli G.A."/>
            <person name="Milani C."/>
            <person name="Turroni F."/>
            <person name="Duranti S."/>
            <person name="Mancabelli L."/>
            <person name="Mangifesta M."/>
            <person name="Ferrario C."/>
            <person name="Modesto M."/>
            <person name="Mattarelli P."/>
            <person name="Jiri K."/>
            <person name="van Sinderen D."/>
            <person name="Ventura M."/>
        </authorList>
    </citation>
    <scope>NUCLEOTIDE SEQUENCE [LARGE SCALE GENOMIC DNA]</scope>
    <source>
        <strain evidence="9 10">LMG 28769</strain>
    </source>
</reference>
<dbReference type="EMBL" id="MWXA01000001">
    <property type="protein sequence ID" value="OZG68754.1"/>
    <property type="molecule type" value="Genomic_DNA"/>
</dbReference>
<evidence type="ECO:0000256" key="5">
    <source>
        <dbReference type="ARBA" id="ARBA00022989"/>
    </source>
</evidence>
<organism evidence="9 10">
    <name type="scientific">Bifidobacterium aquikefiri</name>
    <dbReference type="NCBI Taxonomy" id="1653207"/>
    <lineage>
        <taxon>Bacteria</taxon>
        <taxon>Bacillati</taxon>
        <taxon>Actinomycetota</taxon>
        <taxon>Actinomycetes</taxon>
        <taxon>Bifidobacteriales</taxon>
        <taxon>Bifidobacteriaceae</taxon>
        <taxon>Bifidobacterium</taxon>
    </lineage>
</organism>
<evidence type="ECO:0000313" key="9">
    <source>
        <dbReference type="EMBL" id="OZG68754.1"/>
    </source>
</evidence>
<feature type="transmembrane region" description="Helical" evidence="7">
    <location>
        <begin position="92"/>
        <end position="115"/>
    </location>
</feature>
<dbReference type="PROSITE" id="PS50928">
    <property type="entry name" value="ABC_TM1"/>
    <property type="match status" value="1"/>
</dbReference>
<feature type="domain" description="ABC transmembrane type-1" evidence="8">
    <location>
        <begin position="23"/>
        <end position="217"/>
    </location>
</feature>
<keyword evidence="2 7" id="KW-0813">Transport</keyword>
<dbReference type="Pfam" id="PF00528">
    <property type="entry name" value="BPD_transp_1"/>
    <property type="match status" value="1"/>
</dbReference>
<name>A0A261GBH6_9BIFI</name>
<dbReference type="RefSeq" id="WP_094692078.1">
    <property type="nucleotide sequence ID" value="NZ_CALENZ010000002.1"/>
</dbReference>
<evidence type="ECO:0000256" key="7">
    <source>
        <dbReference type="RuleBase" id="RU363032"/>
    </source>
</evidence>
<evidence type="ECO:0000256" key="6">
    <source>
        <dbReference type="ARBA" id="ARBA00023136"/>
    </source>
</evidence>
<keyword evidence="10" id="KW-1185">Reference proteome</keyword>
<feature type="transmembrane region" description="Helical" evidence="7">
    <location>
        <begin position="27"/>
        <end position="49"/>
    </location>
</feature>
<dbReference type="AlphaFoldDB" id="A0A261GBH6"/>
<proteinExistence type="inferred from homology"/>
<dbReference type="GO" id="GO:0048473">
    <property type="term" value="P:D-methionine transmembrane transport"/>
    <property type="evidence" value="ECO:0007669"/>
    <property type="project" value="TreeGrafter"/>
</dbReference>
<dbReference type="InterPro" id="IPR035906">
    <property type="entry name" value="MetI-like_sf"/>
</dbReference>
<dbReference type="PANTHER" id="PTHR30450:SF1">
    <property type="entry name" value="D-METHIONINE TRANSPORT SYSTEM PERMEASE PROTEIN METI-RELATED"/>
    <property type="match status" value="1"/>
</dbReference>
<dbReference type="Gene3D" id="1.10.3720.10">
    <property type="entry name" value="MetI-like"/>
    <property type="match status" value="1"/>
</dbReference>
<comment type="caution">
    <text evidence="9">The sequence shown here is derived from an EMBL/GenBank/DDBJ whole genome shotgun (WGS) entry which is preliminary data.</text>
</comment>
<comment type="similarity">
    <text evidence="7">Belongs to the binding-protein-dependent transport system permease family.</text>
</comment>
<dbReference type="SUPFAM" id="SSF161098">
    <property type="entry name" value="MetI-like"/>
    <property type="match status" value="1"/>
</dbReference>
<feature type="transmembrane region" description="Helical" evidence="7">
    <location>
        <begin position="155"/>
        <end position="178"/>
    </location>
</feature>
<keyword evidence="6 7" id="KW-0472">Membrane</keyword>
<evidence type="ECO:0000313" key="10">
    <source>
        <dbReference type="Proteomes" id="UP000216451"/>
    </source>
</evidence>
<dbReference type="OrthoDB" id="9793490at2"/>
<feature type="transmembrane region" description="Helical" evidence="7">
    <location>
        <begin position="61"/>
        <end position="86"/>
    </location>
</feature>
<dbReference type="GO" id="GO:0005886">
    <property type="term" value="C:plasma membrane"/>
    <property type="evidence" value="ECO:0007669"/>
    <property type="project" value="UniProtKB-SubCell"/>
</dbReference>
<protein>
    <submittedName>
        <fullName evidence="9">ABC transporter permease</fullName>
    </submittedName>
</protein>
<comment type="subcellular location">
    <subcellularLocation>
        <location evidence="1 7">Cell membrane</location>
        <topology evidence="1 7">Multi-pass membrane protein</topology>
    </subcellularLocation>
</comment>
<feature type="transmembrane region" description="Helical" evidence="7">
    <location>
        <begin position="198"/>
        <end position="221"/>
    </location>
</feature>
<dbReference type="InterPro" id="IPR000515">
    <property type="entry name" value="MetI-like"/>
</dbReference>